<evidence type="ECO:0000313" key="3">
    <source>
        <dbReference type="EMBL" id="MZI94229.1"/>
    </source>
</evidence>
<dbReference type="SMART" id="SM00671">
    <property type="entry name" value="SEL1"/>
    <property type="match status" value="5"/>
</dbReference>
<dbReference type="PANTHER" id="PTHR11102">
    <property type="entry name" value="SEL-1-LIKE PROTEIN"/>
    <property type="match status" value="1"/>
</dbReference>
<dbReference type="SUPFAM" id="SSF81901">
    <property type="entry name" value="HCP-like"/>
    <property type="match status" value="1"/>
</dbReference>
<dbReference type="SUPFAM" id="SSF53474">
    <property type="entry name" value="alpha/beta-Hydrolases"/>
    <property type="match status" value="1"/>
</dbReference>
<accession>A0A7X4LLP8</accession>
<dbReference type="InterPro" id="IPR000801">
    <property type="entry name" value="Esterase-like"/>
</dbReference>
<dbReference type="Proteomes" id="UP000462621">
    <property type="component" value="Unassembled WGS sequence"/>
</dbReference>
<proteinExistence type="predicted"/>
<dbReference type="InterPro" id="IPR012640">
    <property type="entry name" value="Membr_lipoprot_lipid_attach_CS"/>
</dbReference>
<dbReference type="Pfam" id="PF08238">
    <property type="entry name" value="Sel1"/>
    <property type="match status" value="6"/>
</dbReference>
<organism evidence="3 4">
    <name type="scientific">Vibrio eleionomae</name>
    <dbReference type="NCBI Taxonomy" id="2653505"/>
    <lineage>
        <taxon>Bacteria</taxon>
        <taxon>Pseudomonadati</taxon>
        <taxon>Pseudomonadota</taxon>
        <taxon>Gammaproteobacteria</taxon>
        <taxon>Vibrionales</taxon>
        <taxon>Vibrionaceae</taxon>
        <taxon>Vibrio</taxon>
    </lineage>
</organism>
<keyword evidence="4" id="KW-1185">Reference proteome</keyword>
<dbReference type="InterPro" id="IPR050767">
    <property type="entry name" value="Sel1_AlgK"/>
</dbReference>
<keyword evidence="2" id="KW-0732">Signal</keyword>
<gene>
    <name evidence="3" type="ORF">F9817_13600</name>
</gene>
<dbReference type="RefSeq" id="WP_161156437.1">
    <property type="nucleotide sequence ID" value="NZ_WEKT01000025.1"/>
</dbReference>
<protein>
    <recommendedName>
        <fullName evidence="1">Type IV secretion system putative lipoprotein virB7</fullName>
    </recommendedName>
</protein>
<dbReference type="PANTHER" id="PTHR11102:SF160">
    <property type="entry name" value="ERAD-ASSOCIATED E3 UBIQUITIN-PROTEIN LIGASE COMPONENT HRD3"/>
    <property type="match status" value="1"/>
</dbReference>
<dbReference type="Pfam" id="PF00756">
    <property type="entry name" value="Esterase"/>
    <property type="match status" value="1"/>
</dbReference>
<dbReference type="Gene3D" id="1.25.40.10">
    <property type="entry name" value="Tetratricopeptide repeat domain"/>
    <property type="match status" value="1"/>
</dbReference>
<dbReference type="AlphaFoldDB" id="A0A7X4LLP8"/>
<dbReference type="Pfam" id="PF08139">
    <property type="entry name" value="LPAM_1"/>
    <property type="match status" value="1"/>
</dbReference>
<evidence type="ECO:0000256" key="2">
    <source>
        <dbReference type="ARBA" id="ARBA00022729"/>
    </source>
</evidence>
<dbReference type="InterPro" id="IPR006597">
    <property type="entry name" value="Sel1-like"/>
</dbReference>
<sequence>MKKILLYIVIISALAGCSISNNSESKQASSIKNNINVSSNWDSSYGGVNKSYDTNLLKMREEIAPRFQTLTFADSKTGKSMTYNLYVPKNYDPDKSYPLVLFMADASTTGKGAKSPLMQGYGGIIWASSESQAKHPSFVLVPAFSGPENVTNDNWQVSDELGIALRLLKHVVSEYSIDQNRLYTTGQSMGGMISFYLNANYPDLFAASLFVGSQWDVNVLAPLAKNKFFYIVSAGDPKASKGMKQLSEMFHHSGVPFASTSFSAKLVHSEQEKQIQDLIAQGQDINFVQFDKGTVTPDGTTHGGAEHMYSFDYAYQLESVRDWLFKQTKGISNAKALYFQAKDSSNQQQAFTYMLRSAELNFGMAQYEVARDYQKGLGVRKNTSNAISWYKKAATNGVNRALLDLGILYYSGTDVNQNYPLATDYFTQASQQGDMKAPRYLGMMKEEGLGTSVSYSDAMKFYQEASERGDITAAARIGSLYERGLGVQQSYEHAIQWYLKAAPTPEIAAKNVHPRIMALVRLGYLYENGFGVKQDKDQALRWYTLASTDDNSEAKQAVKRLKK</sequence>
<evidence type="ECO:0000313" key="4">
    <source>
        <dbReference type="Proteomes" id="UP000462621"/>
    </source>
</evidence>
<comment type="caution">
    <text evidence="3">The sequence shown here is derived from an EMBL/GenBank/DDBJ whole genome shotgun (WGS) entry which is preliminary data.</text>
</comment>
<evidence type="ECO:0000256" key="1">
    <source>
        <dbReference type="ARBA" id="ARBA00017922"/>
    </source>
</evidence>
<dbReference type="Gene3D" id="3.40.50.1820">
    <property type="entry name" value="alpha/beta hydrolase"/>
    <property type="match status" value="1"/>
</dbReference>
<dbReference type="EMBL" id="WEKT01000025">
    <property type="protein sequence ID" value="MZI94229.1"/>
    <property type="molecule type" value="Genomic_DNA"/>
</dbReference>
<reference evidence="3 4" key="1">
    <citation type="submission" date="2019-10" db="EMBL/GenBank/DDBJ databases">
        <title>Vibrio sp. nov. isolated from a shrimp pond.</title>
        <authorList>
            <person name="Gomez-Gil B."/>
            <person name="Enciso-Ibarra J."/>
            <person name="Enciso-Ibarra K."/>
            <person name="Bolan-Mejia C."/>
        </authorList>
    </citation>
    <scope>NUCLEOTIDE SEQUENCE [LARGE SCALE GENOMIC DNA]</scope>
    <source>
        <strain evidence="3 4">CAIM 722</strain>
    </source>
</reference>
<name>A0A7X4LLP8_9VIBR</name>
<dbReference type="InterPro" id="IPR011990">
    <property type="entry name" value="TPR-like_helical_dom_sf"/>
</dbReference>
<dbReference type="PROSITE" id="PS51257">
    <property type="entry name" value="PROKAR_LIPOPROTEIN"/>
    <property type="match status" value="1"/>
</dbReference>
<dbReference type="InterPro" id="IPR029058">
    <property type="entry name" value="AB_hydrolase_fold"/>
</dbReference>